<dbReference type="AlphaFoldDB" id="A0AAE9YXK9"/>
<evidence type="ECO:0008006" key="5">
    <source>
        <dbReference type="Google" id="ProtNLM"/>
    </source>
</evidence>
<protein>
    <recommendedName>
        <fullName evidence="5">Phage tail collar domain-containing protein</fullName>
    </recommendedName>
</protein>
<dbReference type="RefSeq" id="WP_053042808.1">
    <property type="nucleotide sequence ID" value="NZ_CP059736.1"/>
</dbReference>
<name>A0AAE9YXK9_9GAMM</name>
<feature type="signal peptide" evidence="2">
    <location>
        <begin position="1"/>
        <end position="22"/>
    </location>
</feature>
<accession>A0AAE9YXK9</accession>
<proteinExistence type="predicted"/>
<feature type="region of interest" description="Disordered" evidence="1">
    <location>
        <begin position="27"/>
        <end position="51"/>
    </location>
</feature>
<dbReference type="KEGG" id="tact:SG35_031525"/>
<evidence type="ECO:0000313" key="3">
    <source>
        <dbReference type="EMBL" id="WDE02285.1"/>
    </source>
</evidence>
<evidence type="ECO:0000256" key="2">
    <source>
        <dbReference type="SAM" id="SignalP"/>
    </source>
</evidence>
<evidence type="ECO:0000313" key="4">
    <source>
        <dbReference type="Proteomes" id="UP000032568"/>
    </source>
</evidence>
<reference evidence="3 4" key="2">
    <citation type="journal article" date="2022" name="Mar. Drugs">
        <title>Bioassay-Guided Fractionation Leads to the Detection of Cholic Acid Generated by the Rare Thalassomonas sp.</title>
        <authorList>
            <person name="Pheiffer F."/>
            <person name="Schneider Y.K."/>
            <person name="Hansen E.H."/>
            <person name="Andersen J.H."/>
            <person name="Isaksson J."/>
            <person name="Busche T."/>
            <person name="R C."/>
            <person name="Kalinowski J."/>
            <person name="Zyl L.V."/>
            <person name="Trindade M."/>
        </authorList>
    </citation>
    <scope>NUCLEOTIDE SEQUENCE [LARGE SCALE GENOMIC DNA]</scope>
    <source>
        <strain evidence="3 4">A5K-106</strain>
    </source>
</reference>
<keyword evidence="2" id="KW-0732">Signal</keyword>
<reference evidence="3 4" key="1">
    <citation type="journal article" date="2015" name="Genome Announc.">
        <title>Draft Genome Sequences of Marine Isolates of Thalassomonas viridans and Thalassomonas actiniarum.</title>
        <authorList>
            <person name="Olonade I."/>
            <person name="van Zyl L.J."/>
            <person name="Trindade M."/>
        </authorList>
    </citation>
    <scope>NUCLEOTIDE SEQUENCE [LARGE SCALE GENOMIC DNA]</scope>
    <source>
        <strain evidence="3 4">A5K-106</strain>
    </source>
</reference>
<gene>
    <name evidence="3" type="ORF">SG35_031525</name>
</gene>
<organism evidence="3 4">
    <name type="scientific">Thalassomonas actiniarum</name>
    <dbReference type="NCBI Taxonomy" id="485447"/>
    <lineage>
        <taxon>Bacteria</taxon>
        <taxon>Pseudomonadati</taxon>
        <taxon>Pseudomonadota</taxon>
        <taxon>Gammaproteobacteria</taxon>
        <taxon>Alteromonadales</taxon>
        <taxon>Colwelliaceae</taxon>
        <taxon>Thalassomonas</taxon>
    </lineage>
</organism>
<keyword evidence="4" id="KW-1185">Reference proteome</keyword>
<dbReference type="EMBL" id="CP059736">
    <property type="protein sequence ID" value="WDE02285.1"/>
    <property type="molecule type" value="Genomic_DNA"/>
</dbReference>
<feature type="chain" id="PRO_5042170419" description="Phage tail collar domain-containing protein" evidence="2">
    <location>
        <begin position="23"/>
        <end position="222"/>
    </location>
</feature>
<feature type="compositionally biased region" description="Polar residues" evidence="1">
    <location>
        <begin position="39"/>
        <end position="50"/>
    </location>
</feature>
<sequence>MKSSLNMIIVATALLLANNAIAQQATTTEENGESYPAATKTNDAQPNSFLGTDAQGRLTFKKFSSECAIGSIKHFEQTSNDPQNPSAFITDNYRIANGETIYAVDYPEYVAKKTGDSDATEVSLPDYRAHFLRGADLNRGIDIERTIGQVQGDEIKEHDHRLLSSKYFDAYYIRSDNADAFVQGFQKSHGGTMFTNASSITKSGGNETRPKNYAVVIAVCVK</sequence>
<dbReference type="SUPFAM" id="SSF88874">
    <property type="entry name" value="Receptor-binding domain of short tail fibre protein gp12"/>
    <property type="match status" value="1"/>
</dbReference>
<dbReference type="Proteomes" id="UP000032568">
    <property type="component" value="Chromosome pTact"/>
</dbReference>
<evidence type="ECO:0000256" key="1">
    <source>
        <dbReference type="SAM" id="MobiDB-lite"/>
    </source>
</evidence>